<protein>
    <recommendedName>
        <fullName evidence="7">Biotin synthase auxiliary protein</fullName>
    </recommendedName>
</protein>
<comment type="cofactor">
    <cofactor evidence="1">
        <name>iron-sulfur cluster</name>
        <dbReference type="ChEBI" id="CHEBI:30408"/>
    </cofactor>
</comment>
<keyword evidence="4" id="KW-0408">Iron</keyword>
<comment type="function">
    <text evidence="5">Required for the activity of the biotin synthase BioB.</text>
</comment>
<dbReference type="Proteomes" id="UP000291591">
    <property type="component" value="Unassembled WGS sequence"/>
</dbReference>
<evidence type="ECO:0000256" key="6">
    <source>
        <dbReference type="ARBA" id="ARBA00093780"/>
    </source>
</evidence>
<evidence type="ECO:0000313" key="10">
    <source>
        <dbReference type="EMBL" id="RZT85211.1"/>
    </source>
</evidence>
<feature type="region of interest" description="Disordered" evidence="8">
    <location>
        <begin position="1"/>
        <end position="34"/>
    </location>
</feature>
<dbReference type="Pfam" id="PF26519">
    <property type="entry name" value="BsaP"/>
    <property type="match status" value="1"/>
</dbReference>
<sequence length="74" mass="8201">MGAVDVPTDSSRESGGPYCDQCGRPDADPDHPRCTARRELEPPRFCPDCARRMVVQVDPVGWTARCSRHGERTS</sequence>
<evidence type="ECO:0000256" key="1">
    <source>
        <dbReference type="ARBA" id="ARBA00001915"/>
    </source>
</evidence>
<evidence type="ECO:0000256" key="7">
    <source>
        <dbReference type="ARBA" id="ARBA00093796"/>
    </source>
</evidence>
<dbReference type="AlphaFoldDB" id="A0A4Q7UWF4"/>
<dbReference type="InterPro" id="IPR058605">
    <property type="entry name" value="BsaP_C"/>
</dbReference>
<gene>
    <name evidence="10" type="ORF">EV383_2075</name>
</gene>
<keyword evidence="11" id="KW-1185">Reference proteome</keyword>
<evidence type="ECO:0000256" key="5">
    <source>
        <dbReference type="ARBA" id="ARBA00093761"/>
    </source>
</evidence>
<evidence type="ECO:0000256" key="8">
    <source>
        <dbReference type="SAM" id="MobiDB-lite"/>
    </source>
</evidence>
<keyword evidence="3" id="KW-0093">Biotin biosynthesis</keyword>
<proteinExistence type="inferred from homology"/>
<reference evidence="10 11" key="1">
    <citation type="submission" date="2019-02" db="EMBL/GenBank/DDBJ databases">
        <title>Sequencing the genomes of 1000 actinobacteria strains.</title>
        <authorList>
            <person name="Klenk H.-P."/>
        </authorList>
    </citation>
    <scope>NUCLEOTIDE SEQUENCE [LARGE SCALE GENOMIC DNA]</scope>
    <source>
        <strain evidence="10 11">DSM 45779</strain>
    </source>
</reference>
<organism evidence="10 11">
    <name type="scientific">Pseudonocardia sediminis</name>
    <dbReference type="NCBI Taxonomy" id="1397368"/>
    <lineage>
        <taxon>Bacteria</taxon>
        <taxon>Bacillati</taxon>
        <taxon>Actinomycetota</taxon>
        <taxon>Actinomycetes</taxon>
        <taxon>Pseudonocardiales</taxon>
        <taxon>Pseudonocardiaceae</taxon>
        <taxon>Pseudonocardia</taxon>
    </lineage>
</organism>
<evidence type="ECO:0000256" key="3">
    <source>
        <dbReference type="ARBA" id="ARBA00022756"/>
    </source>
</evidence>
<evidence type="ECO:0000313" key="11">
    <source>
        <dbReference type="Proteomes" id="UP000291591"/>
    </source>
</evidence>
<dbReference type="EMBL" id="SHKL01000001">
    <property type="protein sequence ID" value="RZT85211.1"/>
    <property type="molecule type" value="Genomic_DNA"/>
</dbReference>
<comment type="caution">
    <text evidence="10">The sequence shown here is derived from an EMBL/GenBank/DDBJ whole genome shotgun (WGS) entry which is preliminary data.</text>
</comment>
<feature type="domain" description="Biotin synthase auxiliary protein C-terminal" evidence="9">
    <location>
        <begin position="53"/>
        <end position="74"/>
    </location>
</feature>
<evidence type="ECO:0000259" key="9">
    <source>
        <dbReference type="Pfam" id="PF26519"/>
    </source>
</evidence>
<evidence type="ECO:0000256" key="2">
    <source>
        <dbReference type="ARBA" id="ARBA00022723"/>
    </source>
</evidence>
<feature type="compositionally biased region" description="Basic and acidic residues" evidence="8">
    <location>
        <begin position="23"/>
        <end position="34"/>
    </location>
</feature>
<comment type="similarity">
    <text evidence="6">Belongs to the BsaP family.</text>
</comment>
<keyword evidence="2" id="KW-0479">Metal-binding</keyword>
<accession>A0A4Q7UWF4</accession>
<evidence type="ECO:0000256" key="4">
    <source>
        <dbReference type="ARBA" id="ARBA00023004"/>
    </source>
</evidence>
<name>A0A4Q7UWF4_PSEST</name>